<comment type="caution">
    <text evidence="1">The sequence shown here is derived from an EMBL/GenBank/DDBJ whole genome shotgun (WGS) entry which is preliminary data.</text>
</comment>
<dbReference type="AlphaFoldDB" id="A0A0F9TC04"/>
<organism evidence="1">
    <name type="scientific">marine sediment metagenome</name>
    <dbReference type="NCBI Taxonomy" id="412755"/>
    <lineage>
        <taxon>unclassified sequences</taxon>
        <taxon>metagenomes</taxon>
        <taxon>ecological metagenomes</taxon>
    </lineage>
</organism>
<dbReference type="EMBL" id="LAZR01000361">
    <property type="protein sequence ID" value="KKN72477.1"/>
    <property type="molecule type" value="Genomic_DNA"/>
</dbReference>
<accession>A0A0F9TC04</accession>
<protein>
    <submittedName>
        <fullName evidence="1">Uncharacterized protein</fullName>
    </submittedName>
</protein>
<sequence>MDEHSDTFEEMQEKYKDDPTVKVREQYLIRLNKVMVVAYQKVG</sequence>
<evidence type="ECO:0000313" key="1">
    <source>
        <dbReference type="EMBL" id="KKN72477.1"/>
    </source>
</evidence>
<reference evidence="1" key="1">
    <citation type="journal article" date="2015" name="Nature">
        <title>Complex archaea that bridge the gap between prokaryotes and eukaryotes.</title>
        <authorList>
            <person name="Spang A."/>
            <person name="Saw J.H."/>
            <person name="Jorgensen S.L."/>
            <person name="Zaremba-Niedzwiedzka K."/>
            <person name="Martijn J."/>
            <person name="Lind A.E."/>
            <person name="van Eijk R."/>
            <person name="Schleper C."/>
            <person name="Guy L."/>
            <person name="Ettema T.J."/>
        </authorList>
    </citation>
    <scope>NUCLEOTIDE SEQUENCE</scope>
</reference>
<name>A0A0F9TC04_9ZZZZ</name>
<proteinExistence type="predicted"/>
<gene>
    <name evidence="1" type="ORF">LCGC14_0409810</name>
</gene>